<dbReference type="Pfam" id="PF00005">
    <property type="entry name" value="ABC_tran"/>
    <property type="match status" value="2"/>
</dbReference>
<evidence type="ECO:0000313" key="12">
    <source>
        <dbReference type="Proteomes" id="UP000014155"/>
    </source>
</evidence>
<keyword evidence="8" id="KW-1278">Translocase</keyword>
<feature type="domain" description="ABC transporter" evidence="10">
    <location>
        <begin position="7"/>
        <end position="246"/>
    </location>
</feature>
<dbReference type="CDD" id="cd03215">
    <property type="entry name" value="ABC_Carb_Monos_II"/>
    <property type="match status" value="1"/>
</dbReference>
<dbReference type="CDD" id="cd03216">
    <property type="entry name" value="ABC_Carb_Monos_I"/>
    <property type="match status" value="1"/>
</dbReference>
<dbReference type="STRING" id="1195236.CTER_4147"/>
<dbReference type="AlphaFoldDB" id="S0FZU4"/>
<gene>
    <name evidence="11" type="ORF">CTER_4147</name>
</gene>
<accession>S0FZU4</accession>
<proteinExistence type="predicted"/>
<dbReference type="RefSeq" id="WP_004623011.1">
    <property type="nucleotide sequence ID" value="NZ_AORV01000007.1"/>
</dbReference>
<sequence>MQEDIILKMENICKSFPGVKALDNVSFQLGRGEVHAICGENGAGKSTLLKILTGVYKKDSGDIILNGNSVNIKSIQHAKQVGIGSIPQEIQMAPRLSVAENMFMASYPKKWCVFVDWEKMKKDTLLQQKKLGGVAETLGITNHVETMSMGHKQLIEIMKALSTDADIIAFDEPTSSLSEEEVEQLFKLIEDLKSKGKSIIYVSHKLKEIFTICNRITVLKDGRFVGTKDIKQTNISELIGMMVGRNLDLFEKKTGSESIPGEVVLEVKGLARDNVVKGVDFELRKGEIIGLFGIVGSGRTETARMIFGIDRKTSGDIYLNGKKIDITSPKMAVQQKIGFVTEDRHGEGLALRAPLRWNISLPFIAKLRNLIFIKHEEDKKCAVDYIEKLKIKTRSDLTNAENLSGGNQQKVVISKWLGAQSQILIFDEPTRGIDVGSKSEIYRLIKSLADEGKSIIMISSELPEILALSDRILVFREGCINAELKNTESLKEEDILKYAIMQ</sequence>
<organism evidence="11 12">
    <name type="scientific">Ruminiclostridium cellobioparum subsp. termitidis CT1112</name>
    <dbReference type="NCBI Taxonomy" id="1195236"/>
    <lineage>
        <taxon>Bacteria</taxon>
        <taxon>Bacillati</taxon>
        <taxon>Bacillota</taxon>
        <taxon>Clostridia</taxon>
        <taxon>Eubacteriales</taxon>
        <taxon>Oscillospiraceae</taxon>
        <taxon>Ruminiclostridium</taxon>
    </lineage>
</organism>
<evidence type="ECO:0000256" key="7">
    <source>
        <dbReference type="ARBA" id="ARBA00022840"/>
    </source>
</evidence>
<name>S0FZU4_RUMCE</name>
<dbReference type="GO" id="GO:0005524">
    <property type="term" value="F:ATP binding"/>
    <property type="evidence" value="ECO:0007669"/>
    <property type="project" value="UniProtKB-KW"/>
</dbReference>
<dbReference type="Gene3D" id="3.40.50.300">
    <property type="entry name" value="P-loop containing nucleotide triphosphate hydrolases"/>
    <property type="match status" value="2"/>
</dbReference>
<protein>
    <submittedName>
        <fullName evidence="11">ABC-type sugar transport system, ATPase component</fullName>
        <ecNumber evidence="11">3.6.3.17</ecNumber>
    </submittedName>
</protein>
<comment type="caution">
    <text evidence="11">The sequence shown here is derived from an EMBL/GenBank/DDBJ whole genome shotgun (WGS) entry which is preliminary data.</text>
</comment>
<keyword evidence="7" id="KW-0067">ATP-binding</keyword>
<evidence type="ECO:0000256" key="9">
    <source>
        <dbReference type="ARBA" id="ARBA00023136"/>
    </source>
</evidence>
<keyword evidence="4 11" id="KW-0762">Sugar transport</keyword>
<dbReference type="SUPFAM" id="SSF52540">
    <property type="entry name" value="P-loop containing nucleoside triphosphate hydrolases"/>
    <property type="match status" value="2"/>
</dbReference>
<dbReference type="PANTHER" id="PTHR43790:SF3">
    <property type="entry name" value="D-ALLOSE IMPORT ATP-BINDING PROTEIN ALSA-RELATED"/>
    <property type="match status" value="1"/>
</dbReference>
<dbReference type="EMBL" id="AORV01000007">
    <property type="protein sequence ID" value="EMS74078.1"/>
    <property type="molecule type" value="Genomic_DNA"/>
</dbReference>
<dbReference type="EC" id="3.6.3.17" evidence="11"/>
<dbReference type="FunFam" id="3.40.50.300:FF:000127">
    <property type="entry name" value="Ribose import ATP-binding protein RbsA"/>
    <property type="match status" value="1"/>
</dbReference>
<keyword evidence="2" id="KW-0813">Transport</keyword>
<keyword evidence="12" id="KW-1185">Reference proteome</keyword>
<keyword evidence="11" id="KW-0378">Hydrolase</keyword>
<dbReference type="GO" id="GO:0016887">
    <property type="term" value="F:ATP hydrolysis activity"/>
    <property type="evidence" value="ECO:0007669"/>
    <property type="project" value="InterPro"/>
</dbReference>
<dbReference type="PATRIC" id="fig|1195236.3.peg.177"/>
<dbReference type="PROSITE" id="PS00211">
    <property type="entry name" value="ABC_TRANSPORTER_1"/>
    <property type="match status" value="1"/>
</dbReference>
<dbReference type="PANTHER" id="PTHR43790">
    <property type="entry name" value="CARBOHYDRATE TRANSPORT ATP-BINDING PROTEIN MG119-RELATED"/>
    <property type="match status" value="1"/>
</dbReference>
<dbReference type="InterPro" id="IPR017871">
    <property type="entry name" value="ABC_transporter-like_CS"/>
</dbReference>
<feature type="domain" description="ABC transporter" evidence="10">
    <location>
        <begin position="259"/>
        <end position="502"/>
    </location>
</feature>
<keyword evidence="5" id="KW-0677">Repeat</keyword>
<dbReference type="InterPro" id="IPR027417">
    <property type="entry name" value="P-loop_NTPase"/>
</dbReference>
<evidence type="ECO:0000256" key="8">
    <source>
        <dbReference type="ARBA" id="ARBA00022967"/>
    </source>
</evidence>
<evidence type="ECO:0000256" key="5">
    <source>
        <dbReference type="ARBA" id="ARBA00022737"/>
    </source>
</evidence>
<dbReference type="PROSITE" id="PS50893">
    <property type="entry name" value="ABC_TRANSPORTER_2"/>
    <property type="match status" value="2"/>
</dbReference>
<keyword evidence="6" id="KW-0547">Nucleotide-binding</keyword>
<dbReference type="SMART" id="SM00382">
    <property type="entry name" value="AAA"/>
    <property type="match status" value="2"/>
</dbReference>
<reference evidence="11 12" key="1">
    <citation type="journal article" date="2013" name="Genome Announc.">
        <title>Draft Genome Sequence of the Cellulolytic, Mesophilic, Anaerobic Bacterium Clostridium termitidis Strain CT1112 (DSM 5398).</title>
        <authorList>
            <person name="Lal S."/>
            <person name="Ramachandran U."/>
            <person name="Zhang X."/>
            <person name="Munir R."/>
            <person name="Sparling R."/>
            <person name="Levin D.B."/>
        </authorList>
    </citation>
    <scope>NUCLEOTIDE SEQUENCE [LARGE SCALE GENOMIC DNA]</scope>
    <source>
        <strain evidence="11 12">CT1112</strain>
    </source>
</reference>
<dbReference type="eggNOG" id="COG1129">
    <property type="taxonomic scope" value="Bacteria"/>
</dbReference>
<dbReference type="InterPro" id="IPR003593">
    <property type="entry name" value="AAA+_ATPase"/>
</dbReference>
<evidence type="ECO:0000256" key="2">
    <source>
        <dbReference type="ARBA" id="ARBA00022448"/>
    </source>
</evidence>
<dbReference type="InterPro" id="IPR003439">
    <property type="entry name" value="ABC_transporter-like_ATP-bd"/>
</dbReference>
<evidence type="ECO:0000256" key="1">
    <source>
        <dbReference type="ARBA" id="ARBA00004202"/>
    </source>
</evidence>
<evidence type="ECO:0000256" key="6">
    <source>
        <dbReference type="ARBA" id="ARBA00022741"/>
    </source>
</evidence>
<evidence type="ECO:0000256" key="3">
    <source>
        <dbReference type="ARBA" id="ARBA00022475"/>
    </source>
</evidence>
<evidence type="ECO:0000259" key="10">
    <source>
        <dbReference type="PROSITE" id="PS50893"/>
    </source>
</evidence>
<comment type="subcellular location">
    <subcellularLocation>
        <location evidence="1">Cell membrane</location>
        <topology evidence="1">Peripheral membrane protein</topology>
    </subcellularLocation>
</comment>
<dbReference type="GO" id="GO:0005886">
    <property type="term" value="C:plasma membrane"/>
    <property type="evidence" value="ECO:0007669"/>
    <property type="project" value="UniProtKB-SubCell"/>
</dbReference>
<evidence type="ECO:0000313" key="11">
    <source>
        <dbReference type="EMBL" id="EMS74078.1"/>
    </source>
</evidence>
<keyword evidence="9" id="KW-0472">Membrane</keyword>
<dbReference type="InterPro" id="IPR050107">
    <property type="entry name" value="ABC_carbohydrate_import_ATPase"/>
</dbReference>
<keyword evidence="3" id="KW-1003">Cell membrane</keyword>
<dbReference type="Proteomes" id="UP000014155">
    <property type="component" value="Unassembled WGS sequence"/>
</dbReference>
<evidence type="ECO:0000256" key="4">
    <source>
        <dbReference type="ARBA" id="ARBA00022597"/>
    </source>
</evidence>